<dbReference type="PROSITE" id="PS00107">
    <property type="entry name" value="PROTEIN_KINASE_ATP"/>
    <property type="match status" value="1"/>
</dbReference>
<feature type="binding site" evidence="6">
    <location>
        <position position="155"/>
    </location>
    <ligand>
        <name>ATP</name>
        <dbReference type="ChEBI" id="CHEBI:30616"/>
    </ligand>
</feature>
<dbReference type="Proteomes" id="UP000198406">
    <property type="component" value="Unassembled WGS sequence"/>
</dbReference>
<dbReference type="SMART" id="SM00220">
    <property type="entry name" value="S_TKc"/>
    <property type="match status" value="1"/>
</dbReference>
<evidence type="ECO:0000256" key="6">
    <source>
        <dbReference type="PROSITE-ProRule" id="PRU10141"/>
    </source>
</evidence>
<feature type="region of interest" description="Disordered" evidence="8">
    <location>
        <begin position="442"/>
        <end position="461"/>
    </location>
</feature>
<proteinExistence type="inferred from homology"/>
<name>A0A1Z5JQ23_FISSO</name>
<dbReference type="SUPFAM" id="SSF56112">
    <property type="entry name" value="Protein kinase-like (PK-like)"/>
    <property type="match status" value="1"/>
</dbReference>
<dbReference type="Gene3D" id="1.10.510.10">
    <property type="entry name" value="Transferase(Phosphotransferase) domain 1"/>
    <property type="match status" value="1"/>
</dbReference>
<reference evidence="10 11" key="1">
    <citation type="journal article" date="2015" name="Plant Cell">
        <title>Oil accumulation by the oleaginous diatom Fistulifera solaris as revealed by the genome and transcriptome.</title>
        <authorList>
            <person name="Tanaka T."/>
            <person name="Maeda Y."/>
            <person name="Veluchamy A."/>
            <person name="Tanaka M."/>
            <person name="Abida H."/>
            <person name="Marechal E."/>
            <person name="Bowler C."/>
            <person name="Muto M."/>
            <person name="Sunaga Y."/>
            <person name="Tanaka M."/>
            <person name="Yoshino T."/>
            <person name="Taniguchi T."/>
            <person name="Fukuda Y."/>
            <person name="Nemoto M."/>
            <person name="Matsumoto M."/>
            <person name="Wong P.S."/>
            <person name="Aburatani S."/>
            <person name="Fujibuchi W."/>
        </authorList>
    </citation>
    <scope>NUCLEOTIDE SEQUENCE [LARGE SCALE GENOMIC DNA]</scope>
    <source>
        <strain evidence="10 11">JPCC DA0580</strain>
    </source>
</reference>
<evidence type="ECO:0000256" key="2">
    <source>
        <dbReference type="ARBA" id="ARBA00022679"/>
    </source>
</evidence>
<evidence type="ECO:0000256" key="5">
    <source>
        <dbReference type="ARBA" id="ARBA00022840"/>
    </source>
</evidence>
<evidence type="ECO:0000313" key="10">
    <source>
        <dbReference type="EMBL" id="GAX16104.1"/>
    </source>
</evidence>
<evidence type="ECO:0000313" key="11">
    <source>
        <dbReference type="Proteomes" id="UP000198406"/>
    </source>
</evidence>
<comment type="similarity">
    <text evidence="7">Belongs to the protein kinase superfamily.</text>
</comment>
<dbReference type="AlphaFoldDB" id="A0A1Z5JQ23"/>
<gene>
    <name evidence="10" type="ORF">FisN_3Hh416</name>
</gene>
<sequence>MHATVSKRRSSFKPSSIHRNGNSPLDPSWTLSFRETVSKELEVRESLESSEVPIVSGAEMLCLEREKLNEASQVTSVDDTNSPLRKRKRIASPHLSLSLFRRPENTVRLTKCDLSRKLDVEYDCQGKDCRVLGHGAFSTVRSAIRRHDGMKVAIKSISKHDALKARRLRISGRTYVEEWEILKQLSENQHVVSLLDIFETSYEIQLVLEYCPGGELFDAIQRKQSTTLTKHQYKEEDASLITRQLLHALQDIHKRGIAHKDIKPENILLFSTEESCSIHVKLCDFGMARVICQDSDDNLSCDGDASPATPSRTQSFQLFASDYYTAPELQLGCGLYDTAVDMFSLGVTVYILLCGFPPVFEGDDSACVTFPLLYWKNISEEAKDFVRSLLAFEPAYRISAERAMKHPWIRKGDRCSLTKSGLTTGDMRMALLKRRLYQCLKHPKTSSSRDKDKYRQYRKRPRRARVIRVSLAELCATGVTAAPSVEAIASPSP</sequence>
<feature type="compositionally biased region" description="Polar residues" evidence="8">
    <location>
        <begin position="12"/>
        <end position="25"/>
    </location>
</feature>
<dbReference type="Gene3D" id="3.30.200.20">
    <property type="entry name" value="Phosphorylase Kinase, domain 1"/>
    <property type="match status" value="1"/>
</dbReference>
<dbReference type="InterPro" id="IPR011009">
    <property type="entry name" value="Kinase-like_dom_sf"/>
</dbReference>
<dbReference type="PANTHER" id="PTHR24349">
    <property type="entry name" value="SERINE/THREONINE-PROTEIN KINASE"/>
    <property type="match status" value="1"/>
</dbReference>
<dbReference type="InterPro" id="IPR008271">
    <property type="entry name" value="Ser/Thr_kinase_AS"/>
</dbReference>
<dbReference type="InParanoid" id="A0A1Z5JQ23"/>
<accession>A0A1Z5JQ23</accession>
<keyword evidence="3 6" id="KW-0547">Nucleotide-binding</keyword>
<dbReference type="Pfam" id="PF00069">
    <property type="entry name" value="Pkinase"/>
    <property type="match status" value="1"/>
</dbReference>
<protein>
    <recommendedName>
        <fullName evidence="9">Protein kinase domain-containing protein</fullName>
    </recommendedName>
</protein>
<keyword evidence="5 6" id="KW-0067">ATP-binding</keyword>
<dbReference type="OrthoDB" id="40902at2759"/>
<keyword evidence="4" id="KW-0418">Kinase</keyword>
<keyword evidence="2" id="KW-0808">Transferase</keyword>
<keyword evidence="11" id="KW-1185">Reference proteome</keyword>
<evidence type="ECO:0000256" key="4">
    <source>
        <dbReference type="ARBA" id="ARBA00022777"/>
    </source>
</evidence>
<evidence type="ECO:0000259" key="9">
    <source>
        <dbReference type="PROSITE" id="PS50011"/>
    </source>
</evidence>
<evidence type="ECO:0000256" key="7">
    <source>
        <dbReference type="RuleBase" id="RU000304"/>
    </source>
</evidence>
<dbReference type="FunFam" id="1.10.510.10:FF:000571">
    <property type="entry name" value="Maternal embryonic leucine zipper kinase"/>
    <property type="match status" value="1"/>
</dbReference>
<dbReference type="GO" id="GO:0004674">
    <property type="term" value="F:protein serine/threonine kinase activity"/>
    <property type="evidence" value="ECO:0007669"/>
    <property type="project" value="UniProtKB-KW"/>
</dbReference>
<organism evidence="10 11">
    <name type="scientific">Fistulifera solaris</name>
    <name type="common">Oleaginous diatom</name>
    <dbReference type="NCBI Taxonomy" id="1519565"/>
    <lineage>
        <taxon>Eukaryota</taxon>
        <taxon>Sar</taxon>
        <taxon>Stramenopiles</taxon>
        <taxon>Ochrophyta</taxon>
        <taxon>Bacillariophyta</taxon>
        <taxon>Bacillariophyceae</taxon>
        <taxon>Bacillariophycidae</taxon>
        <taxon>Naviculales</taxon>
        <taxon>Naviculaceae</taxon>
        <taxon>Fistulifera</taxon>
    </lineage>
</organism>
<comment type="caution">
    <text evidence="10">The sequence shown here is derived from an EMBL/GenBank/DDBJ whole genome shotgun (WGS) entry which is preliminary data.</text>
</comment>
<evidence type="ECO:0000256" key="3">
    <source>
        <dbReference type="ARBA" id="ARBA00022741"/>
    </source>
</evidence>
<feature type="compositionally biased region" description="Basic residues" evidence="8">
    <location>
        <begin position="1"/>
        <end position="11"/>
    </location>
</feature>
<dbReference type="PROSITE" id="PS00108">
    <property type="entry name" value="PROTEIN_KINASE_ST"/>
    <property type="match status" value="1"/>
</dbReference>
<evidence type="ECO:0000256" key="8">
    <source>
        <dbReference type="SAM" id="MobiDB-lite"/>
    </source>
</evidence>
<dbReference type="EMBL" id="BDSP01000102">
    <property type="protein sequence ID" value="GAX16104.1"/>
    <property type="molecule type" value="Genomic_DNA"/>
</dbReference>
<feature type="region of interest" description="Disordered" evidence="8">
    <location>
        <begin position="1"/>
        <end position="25"/>
    </location>
</feature>
<keyword evidence="1 7" id="KW-0723">Serine/threonine-protein kinase</keyword>
<dbReference type="InterPro" id="IPR050205">
    <property type="entry name" value="CDPK_Ser/Thr_kinases"/>
</dbReference>
<dbReference type="PROSITE" id="PS50011">
    <property type="entry name" value="PROTEIN_KINASE_DOM"/>
    <property type="match status" value="1"/>
</dbReference>
<dbReference type="GO" id="GO:0005524">
    <property type="term" value="F:ATP binding"/>
    <property type="evidence" value="ECO:0007669"/>
    <property type="project" value="UniProtKB-UniRule"/>
</dbReference>
<dbReference type="InterPro" id="IPR000719">
    <property type="entry name" value="Prot_kinase_dom"/>
</dbReference>
<dbReference type="InterPro" id="IPR017441">
    <property type="entry name" value="Protein_kinase_ATP_BS"/>
</dbReference>
<evidence type="ECO:0000256" key="1">
    <source>
        <dbReference type="ARBA" id="ARBA00022527"/>
    </source>
</evidence>
<feature type="domain" description="Protein kinase" evidence="9">
    <location>
        <begin position="126"/>
        <end position="409"/>
    </location>
</feature>